<keyword evidence="4" id="KW-0804">Transcription</keyword>
<dbReference type="AlphaFoldDB" id="A0A2D1QG46"/>
<evidence type="ECO:0000313" key="6">
    <source>
        <dbReference type="EMBL" id="ATP09225.1"/>
    </source>
</evidence>
<dbReference type="InterPro" id="IPR036388">
    <property type="entry name" value="WH-like_DNA-bd_sf"/>
</dbReference>
<dbReference type="InterPro" id="IPR036390">
    <property type="entry name" value="WH_DNA-bd_sf"/>
</dbReference>
<feature type="domain" description="HTH lysR-type" evidence="5">
    <location>
        <begin position="1"/>
        <end position="58"/>
    </location>
</feature>
<proteinExistence type="inferred from homology"/>
<dbReference type="SUPFAM" id="SSF53850">
    <property type="entry name" value="Periplasmic binding protein-like II"/>
    <property type="match status" value="1"/>
</dbReference>
<evidence type="ECO:0000256" key="4">
    <source>
        <dbReference type="ARBA" id="ARBA00023163"/>
    </source>
</evidence>
<evidence type="ECO:0000256" key="3">
    <source>
        <dbReference type="ARBA" id="ARBA00023125"/>
    </source>
</evidence>
<dbReference type="Pfam" id="PF03466">
    <property type="entry name" value="LysR_substrate"/>
    <property type="match status" value="1"/>
</dbReference>
<dbReference type="InterPro" id="IPR037402">
    <property type="entry name" value="YidZ_PBP2"/>
</dbReference>
<organism evidence="6 7">
    <name type="scientific">Aeromonas salmonicida subsp. pectinolytica 34mel</name>
    <dbReference type="NCBI Taxonomy" id="1324960"/>
    <lineage>
        <taxon>Bacteria</taxon>
        <taxon>Pseudomonadati</taxon>
        <taxon>Pseudomonadota</taxon>
        <taxon>Gammaproteobacteria</taxon>
        <taxon>Aeromonadales</taxon>
        <taxon>Aeromonadaceae</taxon>
        <taxon>Aeromonas</taxon>
    </lineage>
</organism>
<evidence type="ECO:0000256" key="2">
    <source>
        <dbReference type="ARBA" id="ARBA00023015"/>
    </source>
</evidence>
<accession>A0A2D1QG46</accession>
<sequence length="305" mass="34268">MDLNLLKLLPVLADEKSVTKAADRLFMSQSAFSHALNRVREQLDDPLFIRTSQGMEPTPRARQLIPVIRESLGRLERGMTGSRQFDPATSARTFYLGAVDYFEFLGLPRLVSKFKREAPNIRLSVDILAEKIQHEGVESGQLDVFVGIDSLQYVPHFFNKRTWLQDRFVAITARDRQDLPAQLSLKQFLAEPQVHLPAVSSGADLIERWLTANHLSRTLATVVQSYAVGGRVVTASGYLMCVPYLIARELVSMLPLRILELPDGAPELTLTILSHSLYDHQPDIRWLIEQISQCTFDGSGEPSAQ</sequence>
<dbReference type="InterPro" id="IPR050389">
    <property type="entry name" value="LysR-type_TF"/>
</dbReference>
<dbReference type="Pfam" id="PF00126">
    <property type="entry name" value="HTH_1"/>
    <property type="match status" value="1"/>
</dbReference>
<dbReference type="InterPro" id="IPR000847">
    <property type="entry name" value="LysR_HTH_N"/>
</dbReference>
<dbReference type="RefSeq" id="WP_046400745.1">
    <property type="nucleotide sequence ID" value="NZ_ARYZ02000099.1"/>
</dbReference>
<keyword evidence="3" id="KW-0238">DNA-binding</keyword>
<dbReference type="Proteomes" id="UP000222916">
    <property type="component" value="Chromosome"/>
</dbReference>
<dbReference type="GO" id="GO:0003677">
    <property type="term" value="F:DNA binding"/>
    <property type="evidence" value="ECO:0007669"/>
    <property type="project" value="UniProtKB-KW"/>
</dbReference>
<gene>
    <name evidence="6" type="ORF">Asalp_20390</name>
</gene>
<comment type="similarity">
    <text evidence="1">Belongs to the LysR transcriptional regulatory family.</text>
</comment>
<evidence type="ECO:0000259" key="5">
    <source>
        <dbReference type="PROSITE" id="PS50931"/>
    </source>
</evidence>
<dbReference type="OrthoDB" id="6395715at2"/>
<name>A0A2D1QG46_AERSA</name>
<keyword evidence="2" id="KW-0805">Transcription regulation</keyword>
<dbReference type="PROSITE" id="PS50931">
    <property type="entry name" value="HTH_LYSR"/>
    <property type="match status" value="1"/>
</dbReference>
<dbReference type="CDD" id="cd08417">
    <property type="entry name" value="PBP2_Nitroaromatics_like"/>
    <property type="match status" value="1"/>
</dbReference>
<evidence type="ECO:0000313" key="7">
    <source>
        <dbReference type="Proteomes" id="UP000222916"/>
    </source>
</evidence>
<dbReference type="SUPFAM" id="SSF46785">
    <property type="entry name" value="Winged helix' DNA-binding domain"/>
    <property type="match status" value="1"/>
</dbReference>
<dbReference type="PANTHER" id="PTHR30118">
    <property type="entry name" value="HTH-TYPE TRANSCRIPTIONAL REGULATOR LEUO-RELATED"/>
    <property type="match status" value="1"/>
</dbReference>
<reference evidence="7" key="1">
    <citation type="journal article" date="2018" name="BMC Genomics">
        <title>The complete and fully assembled genome sequence of Aeromonas salmonicida subsp. pectinolytica and its comparative analysis with other Aeromonas species: investigation of the mobilome in environmental and pathogenic strains.</title>
        <authorList>
            <person name="Pfeiffer F."/>
            <person name="Zamora-Lagos M.A."/>
            <person name="Blettinger M."/>
            <person name="Yeroslaviz A."/>
            <person name="Dahl A."/>
            <person name="Gruber S."/>
            <person name="Habermann B.H."/>
        </authorList>
    </citation>
    <scope>NUCLEOTIDE SEQUENCE [LARGE SCALE GENOMIC DNA]</scope>
    <source>
        <strain evidence="7">34mel</strain>
    </source>
</reference>
<dbReference type="Gene3D" id="1.10.10.10">
    <property type="entry name" value="Winged helix-like DNA-binding domain superfamily/Winged helix DNA-binding domain"/>
    <property type="match status" value="1"/>
</dbReference>
<dbReference type="Gene3D" id="3.40.190.10">
    <property type="entry name" value="Periplasmic binding protein-like II"/>
    <property type="match status" value="2"/>
</dbReference>
<protein>
    <submittedName>
        <fullName evidence="6">LysR family transcription regulator</fullName>
    </submittedName>
</protein>
<dbReference type="InterPro" id="IPR005119">
    <property type="entry name" value="LysR_subst-bd"/>
</dbReference>
<dbReference type="GO" id="GO:0003700">
    <property type="term" value="F:DNA-binding transcription factor activity"/>
    <property type="evidence" value="ECO:0007669"/>
    <property type="project" value="InterPro"/>
</dbReference>
<dbReference type="PANTHER" id="PTHR30118:SF15">
    <property type="entry name" value="TRANSCRIPTIONAL REGULATORY PROTEIN"/>
    <property type="match status" value="1"/>
</dbReference>
<evidence type="ECO:0000256" key="1">
    <source>
        <dbReference type="ARBA" id="ARBA00009437"/>
    </source>
</evidence>
<dbReference type="EMBL" id="CP022426">
    <property type="protein sequence ID" value="ATP09225.1"/>
    <property type="molecule type" value="Genomic_DNA"/>
</dbReference>